<dbReference type="Pfam" id="PF01944">
    <property type="entry name" value="SpoIIM"/>
    <property type="match status" value="1"/>
</dbReference>
<organism evidence="2 3">
    <name type="scientific">Xylanibacter ruminicola</name>
    <name type="common">Prevotella ruminicola</name>
    <dbReference type="NCBI Taxonomy" id="839"/>
    <lineage>
        <taxon>Bacteria</taxon>
        <taxon>Pseudomonadati</taxon>
        <taxon>Bacteroidota</taxon>
        <taxon>Bacteroidia</taxon>
        <taxon>Bacteroidales</taxon>
        <taxon>Prevotellaceae</taxon>
        <taxon>Xylanibacter</taxon>
    </lineage>
</organism>
<sequence>MKVESLILKRSTYVYVASIVYVCAFFFFLNQGMWSECYETNGLSLESNMSFSLLKDDLSDFSLKNIFLTNEIYIIKNYLGIISFGIYPIVMLIYNGGFFGMFVSATIPNTGTTFVVLHTLPHSFELVPVILSSADSLFLGVHLACRMFGFHRGEVCYLNYIKNFLLYTIIIAIAAFFESYISL</sequence>
<protein>
    <recommendedName>
        <fullName evidence="4">Stage II sporulation protein M</fullName>
    </recommendedName>
</protein>
<evidence type="ECO:0000313" key="2">
    <source>
        <dbReference type="EMBL" id="MBE6272034.1"/>
    </source>
</evidence>
<feature type="transmembrane region" description="Helical" evidence="1">
    <location>
        <begin position="157"/>
        <end position="177"/>
    </location>
</feature>
<dbReference type="Proteomes" id="UP000806522">
    <property type="component" value="Unassembled WGS sequence"/>
</dbReference>
<accession>A0A9D5P740</accession>
<proteinExistence type="predicted"/>
<name>A0A9D5P740_XYLRU</name>
<dbReference type="AlphaFoldDB" id="A0A9D5P740"/>
<dbReference type="EMBL" id="SUYC01000022">
    <property type="protein sequence ID" value="MBE6272034.1"/>
    <property type="molecule type" value="Genomic_DNA"/>
</dbReference>
<feature type="transmembrane region" description="Helical" evidence="1">
    <location>
        <begin position="72"/>
        <end position="94"/>
    </location>
</feature>
<reference evidence="2" key="1">
    <citation type="submission" date="2019-04" db="EMBL/GenBank/DDBJ databases">
        <title>Evolution of Biomass-Degrading Anaerobic Consortia Revealed by Metagenomics.</title>
        <authorList>
            <person name="Peng X."/>
        </authorList>
    </citation>
    <scope>NUCLEOTIDE SEQUENCE</scope>
    <source>
        <strain evidence="2">SIG140</strain>
    </source>
</reference>
<evidence type="ECO:0008006" key="4">
    <source>
        <dbReference type="Google" id="ProtNLM"/>
    </source>
</evidence>
<keyword evidence="1" id="KW-1133">Transmembrane helix</keyword>
<comment type="caution">
    <text evidence="2">The sequence shown here is derived from an EMBL/GenBank/DDBJ whole genome shotgun (WGS) entry which is preliminary data.</text>
</comment>
<feature type="transmembrane region" description="Helical" evidence="1">
    <location>
        <begin position="12"/>
        <end position="29"/>
    </location>
</feature>
<keyword evidence="1" id="KW-0812">Transmembrane</keyword>
<gene>
    <name evidence="2" type="ORF">E7101_13980</name>
</gene>
<keyword evidence="1" id="KW-0472">Membrane</keyword>
<dbReference type="InterPro" id="IPR002798">
    <property type="entry name" value="SpoIIM-like"/>
</dbReference>
<evidence type="ECO:0000313" key="3">
    <source>
        <dbReference type="Proteomes" id="UP000806522"/>
    </source>
</evidence>
<evidence type="ECO:0000256" key="1">
    <source>
        <dbReference type="SAM" id="Phobius"/>
    </source>
</evidence>